<dbReference type="EMBL" id="FMWP01000015">
    <property type="protein sequence ID" value="SCZ91274.1"/>
    <property type="molecule type" value="Genomic_DNA"/>
</dbReference>
<sequence length="103" mass="11819">MRLWNYGLIHRDVSYGNVKVDRHGDGILIDYNLAVKKARTVEETTLPYISRILLIPETESVVPERWPDIECVFFFCGVPQGFSHSRFWGMSGSRKKHGGVPCH</sequence>
<gene>
    <name evidence="1" type="ORF">BZ3500_MVSOF-1268-A1-R1_CHR1-2G01301</name>
</gene>
<dbReference type="Proteomes" id="UP000249723">
    <property type="component" value="Unassembled WGS sequence"/>
</dbReference>
<reference evidence="2" key="1">
    <citation type="submission" date="2016-10" db="EMBL/GenBank/DDBJ databases">
        <authorList>
            <person name="Jeantristanb JTB J.-T."/>
            <person name="Ricardo R."/>
        </authorList>
    </citation>
    <scope>NUCLEOTIDE SEQUENCE [LARGE SCALE GENOMIC DNA]</scope>
</reference>
<keyword evidence="2" id="KW-1185">Reference proteome</keyword>
<accession>A0A2X0KSZ3</accession>
<dbReference type="InterPro" id="IPR011009">
    <property type="entry name" value="Kinase-like_dom_sf"/>
</dbReference>
<dbReference type="STRING" id="289078.A0A2X0KSZ3"/>
<evidence type="ECO:0000313" key="1">
    <source>
        <dbReference type="EMBL" id="SCZ91274.1"/>
    </source>
</evidence>
<organism evidence="1 2">
    <name type="scientific">Microbotryum saponariae</name>
    <dbReference type="NCBI Taxonomy" id="289078"/>
    <lineage>
        <taxon>Eukaryota</taxon>
        <taxon>Fungi</taxon>
        <taxon>Dikarya</taxon>
        <taxon>Basidiomycota</taxon>
        <taxon>Pucciniomycotina</taxon>
        <taxon>Microbotryomycetes</taxon>
        <taxon>Microbotryales</taxon>
        <taxon>Microbotryaceae</taxon>
        <taxon>Microbotryum</taxon>
    </lineage>
</organism>
<name>A0A2X0KSZ3_9BASI</name>
<dbReference type="SUPFAM" id="SSF56112">
    <property type="entry name" value="Protein kinase-like (PK-like)"/>
    <property type="match status" value="1"/>
</dbReference>
<proteinExistence type="predicted"/>
<dbReference type="OrthoDB" id="5584477at2759"/>
<dbReference type="AlphaFoldDB" id="A0A2X0KSZ3"/>
<evidence type="ECO:0000313" key="2">
    <source>
        <dbReference type="Proteomes" id="UP000249723"/>
    </source>
</evidence>
<protein>
    <submittedName>
        <fullName evidence="1">BZ3500_MvSof-1268-A1-R1_Chr1-2g01301 protein</fullName>
    </submittedName>
</protein>